<dbReference type="Proteomes" id="UP000799118">
    <property type="component" value="Unassembled WGS sequence"/>
</dbReference>
<reference evidence="2" key="1">
    <citation type="journal article" date="2019" name="Environ. Microbiol.">
        <title>Fungal ecological strategies reflected in gene transcription - a case study of two litter decomposers.</title>
        <authorList>
            <person name="Barbi F."/>
            <person name="Kohler A."/>
            <person name="Barry K."/>
            <person name="Baskaran P."/>
            <person name="Daum C."/>
            <person name="Fauchery L."/>
            <person name="Ihrmark K."/>
            <person name="Kuo A."/>
            <person name="LaButti K."/>
            <person name="Lipzen A."/>
            <person name="Morin E."/>
            <person name="Grigoriev I.V."/>
            <person name="Henrissat B."/>
            <person name="Lindahl B."/>
            <person name="Martin F."/>
        </authorList>
    </citation>
    <scope>NUCLEOTIDE SEQUENCE</scope>
    <source>
        <strain evidence="2">JB14</strain>
    </source>
</reference>
<gene>
    <name evidence="2" type="ORF">BT96DRAFT_933631</name>
</gene>
<dbReference type="EMBL" id="ML769398">
    <property type="protein sequence ID" value="KAE9406966.1"/>
    <property type="molecule type" value="Genomic_DNA"/>
</dbReference>
<evidence type="ECO:0000313" key="3">
    <source>
        <dbReference type="Proteomes" id="UP000799118"/>
    </source>
</evidence>
<protein>
    <submittedName>
        <fullName evidence="2">Uncharacterized protein</fullName>
    </submittedName>
</protein>
<evidence type="ECO:0000313" key="2">
    <source>
        <dbReference type="EMBL" id="KAE9406966.1"/>
    </source>
</evidence>
<sequence>MVMGEIIMGGENSNEGLPTTANNMNVNEDMEIAPISKITKKCHSFTAKARSHVPEIHSNKKSKKPKKMEPINETDETDKNQVNLAISEEVLLKSNADKVEELITCVNETLLENGPIQFDVRAVADGKTKELPKLASVPHNHHIYQVTHQNWEKPHIDLEFSEENLESLLGNIHQVQEMHGYLTGVEVIIGEKYWIIVQPKEGVDLGSIHAFDKIQGLFDSKDWTLFAVILTHGNILLQGLQKILVY</sequence>
<feature type="region of interest" description="Disordered" evidence="1">
    <location>
        <begin position="48"/>
        <end position="76"/>
    </location>
</feature>
<organism evidence="2 3">
    <name type="scientific">Gymnopus androsaceus JB14</name>
    <dbReference type="NCBI Taxonomy" id="1447944"/>
    <lineage>
        <taxon>Eukaryota</taxon>
        <taxon>Fungi</taxon>
        <taxon>Dikarya</taxon>
        <taxon>Basidiomycota</taxon>
        <taxon>Agaricomycotina</taxon>
        <taxon>Agaricomycetes</taxon>
        <taxon>Agaricomycetidae</taxon>
        <taxon>Agaricales</taxon>
        <taxon>Marasmiineae</taxon>
        <taxon>Omphalotaceae</taxon>
        <taxon>Gymnopus</taxon>
    </lineage>
</organism>
<name>A0A6A4I8N0_9AGAR</name>
<accession>A0A6A4I8N0</accession>
<proteinExistence type="predicted"/>
<dbReference type="AlphaFoldDB" id="A0A6A4I8N0"/>
<keyword evidence="3" id="KW-1185">Reference proteome</keyword>
<evidence type="ECO:0000256" key="1">
    <source>
        <dbReference type="SAM" id="MobiDB-lite"/>
    </source>
</evidence>